<keyword evidence="3 4" id="KW-0687">Ribonucleoprotein</keyword>
<dbReference type="AlphaFoldDB" id="A0AAV1DGG1"/>
<dbReference type="GO" id="GO:0006412">
    <property type="term" value="P:translation"/>
    <property type="evidence" value="ECO:0007669"/>
    <property type="project" value="InterPro"/>
</dbReference>
<dbReference type="InterPro" id="IPR036853">
    <property type="entry name" value="Ribosomal_uL14_sf"/>
</dbReference>
<dbReference type="InterPro" id="IPR000218">
    <property type="entry name" value="Ribosomal_uL14"/>
</dbReference>
<dbReference type="GO" id="GO:0003735">
    <property type="term" value="F:structural constituent of ribosome"/>
    <property type="evidence" value="ECO:0007669"/>
    <property type="project" value="InterPro"/>
</dbReference>
<evidence type="ECO:0000256" key="2">
    <source>
        <dbReference type="ARBA" id="ARBA00022980"/>
    </source>
</evidence>
<comment type="similarity">
    <text evidence="1 4">Belongs to the universal ribosomal protein uL14 family.</text>
</comment>
<protein>
    <submittedName>
        <fullName evidence="5">OLC1v1005051C1</fullName>
    </submittedName>
</protein>
<evidence type="ECO:0000256" key="3">
    <source>
        <dbReference type="ARBA" id="ARBA00023274"/>
    </source>
</evidence>
<dbReference type="GO" id="GO:0022625">
    <property type="term" value="C:cytosolic large ribosomal subunit"/>
    <property type="evidence" value="ECO:0007669"/>
    <property type="project" value="TreeGrafter"/>
</dbReference>
<proteinExistence type="inferred from homology"/>
<evidence type="ECO:0000256" key="4">
    <source>
        <dbReference type="RuleBase" id="RU003949"/>
    </source>
</evidence>
<dbReference type="PANTHER" id="PTHR11761:SF8">
    <property type="entry name" value="LARGE RIBOSOMAL SUBUNIT PROTEIN UL14"/>
    <property type="match status" value="1"/>
</dbReference>
<dbReference type="Proteomes" id="UP001161247">
    <property type="component" value="Chromosome 5"/>
</dbReference>
<evidence type="ECO:0000256" key="1">
    <source>
        <dbReference type="ARBA" id="ARBA00010745"/>
    </source>
</evidence>
<gene>
    <name evidence="5" type="ORF">OLC1_LOCUS14588</name>
</gene>
<name>A0AAV1DGG1_OLDCO</name>
<dbReference type="SUPFAM" id="SSF50193">
    <property type="entry name" value="Ribosomal protein L14"/>
    <property type="match status" value="1"/>
</dbReference>
<keyword evidence="6" id="KW-1185">Reference proteome</keyword>
<dbReference type="EMBL" id="OX459122">
    <property type="protein sequence ID" value="CAI9106003.1"/>
    <property type="molecule type" value="Genomic_DNA"/>
</dbReference>
<keyword evidence="2 4" id="KW-0689">Ribosomal protein</keyword>
<sequence length="248" mass="26394">MSQFHLSPIAKNKAQSHLGLELVLVVAAIASCHRHNCFGGLAVVTPSYVLVCVAGSLQHPWTYFGVAALDAPIVLQIPNYGSVVVALYQGYRSGGMIIPSREHTFVDVAVCDGYKSIHPFSFKLFVGSNLFTSNPSFGVALPFIGETAKMSKRGCGGSANNKFRMSLGLPVAATVNCADDIGVKNLYIILVKGMKGRLNRLPSDCVGDMVMATVKNGKPDLSQEEGHAHSHCPPAQAMAPTGRCLHVL</sequence>
<dbReference type="Gene3D" id="2.40.150.20">
    <property type="entry name" value="Ribosomal protein L14"/>
    <property type="match status" value="1"/>
</dbReference>
<reference evidence="5" key="1">
    <citation type="submission" date="2023-03" db="EMBL/GenBank/DDBJ databases">
        <authorList>
            <person name="Julca I."/>
        </authorList>
    </citation>
    <scope>NUCLEOTIDE SEQUENCE</scope>
</reference>
<evidence type="ECO:0000313" key="6">
    <source>
        <dbReference type="Proteomes" id="UP001161247"/>
    </source>
</evidence>
<organism evidence="5 6">
    <name type="scientific">Oldenlandia corymbosa var. corymbosa</name>
    <dbReference type="NCBI Taxonomy" id="529605"/>
    <lineage>
        <taxon>Eukaryota</taxon>
        <taxon>Viridiplantae</taxon>
        <taxon>Streptophyta</taxon>
        <taxon>Embryophyta</taxon>
        <taxon>Tracheophyta</taxon>
        <taxon>Spermatophyta</taxon>
        <taxon>Magnoliopsida</taxon>
        <taxon>eudicotyledons</taxon>
        <taxon>Gunneridae</taxon>
        <taxon>Pentapetalae</taxon>
        <taxon>asterids</taxon>
        <taxon>lamiids</taxon>
        <taxon>Gentianales</taxon>
        <taxon>Rubiaceae</taxon>
        <taxon>Rubioideae</taxon>
        <taxon>Spermacoceae</taxon>
        <taxon>Hedyotis-Oldenlandia complex</taxon>
        <taxon>Oldenlandia</taxon>
    </lineage>
</organism>
<evidence type="ECO:0000313" key="5">
    <source>
        <dbReference type="EMBL" id="CAI9106003.1"/>
    </source>
</evidence>
<dbReference type="GO" id="GO:0070180">
    <property type="term" value="F:large ribosomal subunit rRNA binding"/>
    <property type="evidence" value="ECO:0007669"/>
    <property type="project" value="TreeGrafter"/>
</dbReference>
<accession>A0AAV1DGG1</accession>
<dbReference type="PANTHER" id="PTHR11761">
    <property type="entry name" value="50S/60S RIBOSOMAL PROTEIN L14/L23"/>
    <property type="match status" value="1"/>
</dbReference>
<dbReference type="Pfam" id="PF00238">
    <property type="entry name" value="Ribosomal_L14"/>
    <property type="match status" value="1"/>
</dbReference>